<gene>
    <name evidence="9" type="ORF">NBH00_24770</name>
</gene>
<feature type="transmembrane region" description="Helical" evidence="7">
    <location>
        <begin position="289"/>
        <end position="311"/>
    </location>
</feature>
<keyword evidence="2 7" id="KW-0813">Transport</keyword>
<organism evidence="9 10">
    <name type="scientific">Paraconexibacter antarcticus</name>
    <dbReference type="NCBI Taxonomy" id="2949664"/>
    <lineage>
        <taxon>Bacteria</taxon>
        <taxon>Bacillati</taxon>
        <taxon>Actinomycetota</taxon>
        <taxon>Thermoleophilia</taxon>
        <taxon>Solirubrobacterales</taxon>
        <taxon>Paraconexibacteraceae</taxon>
        <taxon>Paraconexibacter</taxon>
    </lineage>
</organism>
<dbReference type="EMBL" id="CP098502">
    <property type="protein sequence ID" value="UTI64538.1"/>
    <property type="molecule type" value="Genomic_DNA"/>
</dbReference>
<evidence type="ECO:0000313" key="10">
    <source>
        <dbReference type="Proteomes" id="UP001056035"/>
    </source>
</evidence>
<feature type="transmembrane region" description="Helical" evidence="7">
    <location>
        <begin position="187"/>
        <end position="204"/>
    </location>
</feature>
<feature type="transmembrane region" description="Helical" evidence="7">
    <location>
        <begin position="160"/>
        <end position="181"/>
    </location>
</feature>
<proteinExistence type="inferred from homology"/>
<evidence type="ECO:0000256" key="3">
    <source>
        <dbReference type="ARBA" id="ARBA00022475"/>
    </source>
</evidence>
<dbReference type="InterPro" id="IPR000515">
    <property type="entry name" value="MetI-like"/>
</dbReference>
<keyword evidence="10" id="KW-1185">Reference proteome</keyword>
<keyword evidence="6 7" id="KW-0472">Membrane</keyword>
<name>A0ABY5DR86_9ACTN</name>
<feature type="domain" description="ABC transmembrane type-1" evidence="8">
    <location>
        <begin position="111"/>
        <end position="311"/>
    </location>
</feature>
<feature type="transmembrane region" description="Helical" evidence="7">
    <location>
        <begin position="41"/>
        <end position="63"/>
    </location>
</feature>
<evidence type="ECO:0000256" key="6">
    <source>
        <dbReference type="ARBA" id="ARBA00023136"/>
    </source>
</evidence>
<sequence length="324" mass="34569">MSTPLTDIAVDPGAGPESESVAIAARTPLELFWRRLRQDRVAFAGLVFVVLLILMAIFAPLLVKLFGIPGPNTQNAQALDDFGTPTGPSSVHLMGVDQLGRDVFSRVIYGSRVSLEAALLSTFFAVTLGTIVGMVAGFYRGWIDTVLSRTLDVMLGFPSLLLGIGLASACSFGNGCLGGLIKPGLTVVIVVIALAAFPYIARIVRGQVLSLREKEFIEASRSLGASDLRTIFREILPNLVAPIIVYSTLIIPQNILFEASLSFLGVGVQPPTSSWGQMIGDASGNFGEVWWYMLFPGVALVLTVLAFNLIGDGLQDALDPKGDR</sequence>
<keyword evidence="3" id="KW-1003">Cell membrane</keyword>
<evidence type="ECO:0000259" key="8">
    <source>
        <dbReference type="PROSITE" id="PS50928"/>
    </source>
</evidence>
<dbReference type="SUPFAM" id="SSF161098">
    <property type="entry name" value="MetI-like"/>
    <property type="match status" value="1"/>
</dbReference>
<evidence type="ECO:0000256" key="5">
    <source>
        <dbReference type="ARBA" id="ARBA00022989"/>
    </source>
</evidence>
<keyword evidence="4 7" id="KW-0812">Transmembrane</keyword>
<feature type="transmembrane region" description="Helical" evidence="7">
    <location>
        <begin position="117"/>
        <end position="139"/>
    </location>
</feature>
<dbReference type="Pfam" id="PF00528">
    <property type="entry name" value="BPD_transp_1"/>
    <property type="match status" value="1"/>
</dbReference>
<reference evidence="9 10" key="1">
    <citation type="submission" date="2022-06" db="EMBL/GenBank/DDBJ databases">
        <title>Paraconexibacter antarcticus.</title>
        <authorList>
            <person name="Kim C.S."/>
        </authorList>
    </citation>
    <scope>NUCLEOTIDE SEQUENCE [LARGE SCALE GENOMIC DNA]</scope>
    <source>
        <strain evidence="9 10">02-257</strain>
    </source>
</reference>
<evidence type="ECO:0000256" key="1">
    <source>
        <dbReference type="ARBA" id="ARBA00004651"/>
    </source>
</evidence>
<keyword evidence="5 7" id="KW-1133">Transmembrane helix</keyword>
<dbReference type="RefSeq" id="WP_254571239.1">
    <property type="nucleotide sequence ID" value="NZ_CP098502.1"/>
</dbReference>
<comment type="subcellular location">
    <subcellularLocation>
        <location evidence="1 7">Cell membrane</location>
        <topology evidence="1 7">Multi-pass membrane protein</topology>
    </subcellularLocation>
</comment>
<dbReference type="Pfam" id="PF12911">
    <property type="entry name" value="OppC_N"/>
    <property type="match status" value="1"/>
</dbReference>
<dbReference type="CDD" id="cd06261">
    <property type="entry name" value="TM_PBP2"/>
    <property type="match status" value="1"/>
</dbReference>
<dbReference type="InterPro" id="IPR025966">
    <property type="entry name" value="OppC_N"/>
</dbReference>
<dbReference type="PROSITE" id="PS50928">
    <property type="entry name" value="ABC_TM1"/>
    <property type="match status" value="1"/>
</dbReference>
<evidence type="ECO:0000256" key="4">
    <source>
        <dbReference type="ARBA" id="ARBA00022692"/>
    </source>
</evidence>
<evidence type="ECO:0000313" key="9">
    <source>
        <dbReference type="EMBL" id="UTI64538.1"/>
    </source>
</evidence>
<dbReference type="Gene3D" id="1.10.3720.10">
    <property type="entry name" value="MetI-like"/>
    <property type="match status" value="1"/>
</dbReference>
<protein>
    <submittedName>
        <fullName evidence="9">ABC transporter permease</fullName>
    </submittedName>
</protein>
<dbReference type="InterPro" id="IPR035906">
    <property type="entry name" value="MetI-like_sf"/>
</dbReference>
<evidence type="ECO:0000256" key="7">
    <source>
        <dbReference type="RuleBase" id="RU363032"/>
    </source>
</evidence>
<dbReference type="Proteomes" id="UP001056035">
    <property type="component" value="Chromosome"/>
</dbReference>
<comment type="similarity">
    <text evidence="7">Belongs to the binding-protein-dependent transport system permease family.</text>
</comment>
<dbReference type="InterPro" id="IPR050366">
    <property type="entry name" value="BP-dependent_transpt_permease"/>
</dbReference>
<evidence type="ECO:0000256" key="2">
    <source>
        <dbReference type="ARBA" id="ARBA00022448"/>
    </source>
</evidence>
<feature type="transmembrane region" description="Helical" evidence="7">
    <location>
        <begin position="239"/>
        <end position="269"/>
    </location>
</feature>
<dbReference type="PANTHER" id="PTHR43386">
    <property type="entry name" value="OLIGOPEPTIDE TRANSPORT SYSTEM PERMEASE PROTEIN APPC"/>
    <property type="match status" value="1"/>
</dbReference>
<accession>A0ABY5DR86</accession>
<dbReference type="PANTHER" id="PTHR43386:SF1">
    <property type="entry name" value="D,D-DIPEPTIDE TRANSPORT SYSTEM PERMEASE PROTEIN DDPC-RELATED"/>
    <property type="match status" value="1"/>
</dbReference>